<organism evidence="2 3">
    <name type="scientific">Sinobaca qinghaiensis</name>
    <dbReference type="NCBI Taxonomy" id="342944"/>
    <lineage>
        <taxon>Bacteria</taxon>
        <taxon>Bacillati</taxon>
        <taxon>Bacillota</taxon>
        <taxon>Bacilli</taxon>
        <taxon>Bacillales</taxon>
        <taxon>Sporolactobacillaceae</taxon>
        <taxon>Sinobaca</taxon>
    </lineage>
</organism>
<dbReference type="Proteomes" id="UP000285120">
    <property type="component" value="Unassembled WGS sequence"/>
</dbReference>
<keyword evidence="3" id="KW-1185">Reference proteome</keyword>
<keyword evidence="2" id="KW-0808">Transferase</keyword>
<comment type="caution">
    <text evidence="2">The sequence shown here is derived from an EMBL/GenBank/DDBJ whole genome shotgun (WGS) entry which is preliminary data.</text>
</comment>
<dbReference type="GO" id="GO:0008757">
    <property type="term" value="F:S-adenosylmethionine-dependent methyltransferase activity"/>
    <property type="evidence" value="ECO:0007669"/>
    <property type="project" value="InterPro"/>
</dbReference>
<dbReference type="AlphaFoldDB" id="A0A419V7F8"/>
<dbReference type="InterPro" id="IPR013216">
    <property type="entry name" value="Methyltransf_11"/>
</dbReference>
<dbReference type="InterPro" id="IPR029063">
    <property type="entry name" value="SAM-dependent_MTases_sf"/>
</dbReference>
<protein>
    <submittedName>
        <fullName evidence="2">Methyltransferase family protein</fullName>
    </submittedName>
</protein>
<dbReference type="SUPFAM" id="SSF53335">
    <property type="entry name" value="S-adenosyl-L-methionine-dependent methyltransferases"/>
    <property type="match status" value="1"/>
</dbReference>
<gene>
    <name evidence="2" type="ORF">ATL39_0204</name>
</gene>
<sequence length="179" mass="20050">MHHKGKVSYLDSPERRKELPPEEILDMLSLKDSEFVLDFGAGTGYFSIPAAKRTDGTVYALDTDDSMLDIIRSKALQEELTNIVPIQKLSLPDHTIDAVIASLVLHEIDPLVPALHHIQQVLKKDGYLICVELEPNGVSHHEAPRVTSEQMEKAITAAGLRVIRKFYPTEKIYVLLAQK</sequence>
<dbReference type="PANTHER" id="PTHR43861">
    <property type="entry name" value="TRANS-ACONITATE 2-METHYLTRANSFERASE-RELATED"/>
    <property type="match status" value="1"/>
</dbReference>
<feature type="domain" description="Methyltransferase type 11" evidence="1">
    <location>
        <begin position="37"/>
        <end position="130"/>
    </location>
</feature>
<evidence type="ECO:0000259" key="1">
    <source>
        <dbReference type="Pfam" id="PF08241"/>
    </source>
</evidence>
<reference evidence="2 3" key="1">
    <citation type="submission" date="2018-09" db="EMBL/GenBank/DDBJ databases">
        <title>Genomic Encyclopedia of Archaeal and Bacterial Type Strains, Phase II (KMG-II): from individual species to whole genera.</title>
        <authorList>
            <person name="Goeker M."/>
        </authorList>
    </citation>
    <scope>NUCLEOTIDE SEQUENCE [LARGE SCALE GENOMIC DNA]</scope>
    <source>
        <strain evidence="2 3">DSM 17008</strain>
    </source>
</reference>
<dbReference type="OrthoDB" id="9791837at2"/>
<proteinExistence type="predicted"/>
<dbReference type="Pfam" id="PF08241">
    <property type="entry name" value="Methyltransf_11"/>
    <property type="match status" value="1"/>
</dbReference>
<evidence type="ECO:0000313" key="2">
    <source>
        <dbReference type="EMBL" id="RKD75992.1"/>
    </source>
</evidence>
<dbReference type="RefSeq" id="WP_120191416.1">
    <property type="nucleotide sequence ID" value="NZ_RAPK01000006.1"/>
</dbReference>
<evidence type="ECO:0000313" key="3">
    <source>
        <dbReference type="Proteomes" id="UP000285120"/>
    </source>
</evidence>
<name>A0A419V7F8_9BACL</name>
<dbReference type="CDD" id="cd02440">
    <property type="entry name" value="AdoMet_MTases"/>
    <property type="match status" value="1"/>
</dbReference>
<accession>A0A419V7F8</accession>
<keyword evidence="2" id="KW-0489">Methyltransferase</keyword>
<dbReference type="EMBL" id="RAPK01000006">
    <property type="protein sequence ID" value="RKD75992.1"/>
    <property type="molecule type" value="Genomic_DNA"/>
</dbReference>
<dbReference type="Gene3D" id="3.40.50.150">
    <property type="entry name" value="Vaccinia Virus protein VP39"/>
    <property type="match status" value="1"/>
</dbReference>
<dbReference type="GO" id="GO:0032259">
    <property type="term" value="P:methylation"/>
    <property type="evidence" value="ECO:0007669"/>
    <property type="project" value="UniProtKB-KW"/>
</dbReference>